<dbReference type="AlphaFoldDB" id="A0AAF5Q4D6"/>
<evidence type="ECO:0000313" key="1">
    <source>
        <dbReference type="Proteomes" id="UP000093561"/>
    </source>
</evidence>
<sequence length="146" mass="16407">MLGLVNLPSECVDFYAQPKNTHNSFAFLGQCKNKPTVSYTNDGRRIIDGKLEVKKEPHEMWNNLLINLLIKSISTKCSDETTGKMCEQQMNDSTKISSINNDAMMKSILPQNSKSTMLVATMSNINSMNSNKEINMANENDETYSD</sequence>
<dbReference type="PANTHER" id="PTHR38608">
    <property type="entry name" value="PROTEIN CBG07207"/>
    <property type="match status" value="1"/>
</dbReference>
<dbReference type="WBParaSite" id="mrna-Wban_10358">
    <property type="protein sequence ID" value="mrna-Wban_10358"/>
    <property type="gene ID" value="Wban_10358"/>
</dbReference>
<protein>
    <submittedName>
        <fullName evidence="2">Uncharacterized protein</fullName>
    </submittedName>
</protein>
<accession>A0AAF5Q4D6</accession>
<dbReference type="Proteomes" id="UP000093561">
    <property type="component" value="Unassembled WGS sequence"/>
</dbReference>
<reference evidence="1" key="2">
    <citation type="journal article" date="2016" name="Mol. Ecol.">
        <title>Population genomics of the filarial nematode parasite Wuchereria bancrofti from mosquitoes.</title>
        <authorList>
            <person name="Small S.T."/>
            <person name="Reimer L.J."/>
            <person name="Tisch D.J."/>
            <person name="King C.L."/>
            <person name="Christensen B.M."/>
            <person name="Siba P.M."/>
            <person name="Kazura J.W."/>
            <person name="Serre D."/>
            <person name="Zimmerman P.A."/>
        </authorList>
    </citation>
    <scope>NUCLEOTIDE SEQUENCE</scope>
    <source>
        <strain evidence="1">pt0022</strain>
    </source>
</reference>
<organism evidence="1 2">
    <name type="scientific">Wuchereria bancrofti</name>
    <dbReference type="NCBI Taxonomy" id="6293"/>
    <lineage>
        <taxon>Eukaryota</taxon>
        <taxon>Metazoa</taxon>
        <taxon>Ecdysozoa</taxon>
        <taxon>Nematoda</taxon>
        <taxon>Chromadorea</taxon>
        <taxon>Rhabditida</taxon>
        <taxon>Spirurina</taxon>
        <taxon>Spiruromorpha</taxon>
        <taxon>Filarioidea</taxon>
        <taxon>Onchocercidae</taxon>
        <taxon>Wuchereria</taxon>
    </lineage>
</organism>
<reference evidence="1" key="1">
    <citation type="submission" date="2015-03" db="EMBL/GenBank/DDBJ databases">
        <title>Wuchereria bancrofti Genome Sequencing Papua New Guinea Strain.</title>
        <authorList>
            <person name="Small S.T."/>
            <person name="Serre D."/>
            <person name="Zimmerman P.A."/>
        </authorList>
    </citation>
    <scope>NUCLEOTIDE SEQUENCE [LARGE SCALE GENOMIC DNA]</scope>
    <source>
        <strain evidence="1">pt0022</strain>
    </source>
</reference>
<evidence type="ECO:0000313" key="2">
    <source>
        <dbReference type="WBParaSite" id="mrna-Wban_10358"/>
    </source>
</evidence>
<dbReference type="PANTHER" id="PTHR38608:SF4">
    <property type="entry name" value="PROTEIN CBG07207"/>
    <property type="match status" value="1"/>
</dbReference>
<name>A0AAF5Q4D6_WUCBA</name>
<proteinExistence type="predicted"/>
<reference evidence="2" key="3">
    <citation type="submission" date="2024-02" db="UniProtKB">
        <authorList>
            <consortium name="WormBaseParasite"/>
        </authorList>
    </citation>
    <scope>IDENTIFICATION</scope>
    <source>
        <strain evidence="2">pt0022</strain>
    </source>
</reference>